<evidence type="ECO:0000313" key="2">
    <source>
        <dbReference type="WBParaSite" id="nRc.2.0.1.t17651-RA"/>
    </source>
</evidence>
<dbReference type="WBParaSite" id="nRc.2.0.1.t17651-RA">
    <property type="protein sequence ID" value="nRc.2.0.1.t17651-RA"/>
    <property type="gene ID" value="nRc.2.0.1.g17651"/>
</dbReference>
<reference evidence="2" key="1">
    <citation type="submission" date="2022-11" db="UniProtKB">
        <authorList>
            <consortium name="WormBaseParasite"/>
        </authorList>
    </citation>
    <scope>IDENTIFICATION</scope>
</reference>
<dbReference type="Proteomes" id="UP000887565">
    <property type="component" value="Unplaced"/>
</dbReference>
<evidence type="ECO:0000313" key="1">
    <source>
        <dbReference type="Proteomes" id="UP000887565"/>
    </source>
</evidence>
<sequence>MAQTPAPKWRHRNVPFRTLYDLCIYLSLEKSLCHDENCEPKIFRTNFTHSDMKYERSRFVVANEDN</sequence>
<proteinExistence type="predicted"/>
<keyword evidence="1" id="KW-1185">Reference proteome</keyword>
<organism evidence="1 2">
    <name type="scientific">Romanomermis culicivorax</name>
    <name type="common">Nematode worm</name>
    <dbReference type="NCBI Taxonomy" id="13658"/>
    <lineage>
        <taxon>Eukaryota</taxon>
        <taxon>Metazoa</taxon>
        <taxon>Ecdysozoa</taxon>
        <taxon>Nematoda</taxon>
        <taxon>Enoplea</taxon>
        <taxon>Dorylaimia</taxon>
        <taxon>Mermithida</taxon>
        <taxon>Mermithoidea</taxon>
        <taxon>Mermithidae</taxon>
        <taxon>Romanomermis</taxon>
    </lineage>
</organism>
<name>A0A915IV01_ROMCU</name>
<protein>
    <submittedName>
        <fullName evidence="2">Uncharacterized protein</fullName>
    </submittedName>
</protein>
<accession>A0A915IV01</accession>
<dbReference type="AlphaFoldDB" id="A0A915IV01"/>